<dbReference type="EMBL" id="ADBL01000278">
    <property type="status" value="NOT_ANNOTATED_CDS"/>
    <property type="molecule type" value="Genomic_DNA"/>
</dbReference>
<gene>
    <name evidence="2" type="ORF">MAPG_01172</name>
</gene>
<dbReference type="VEuPathDB" id="FungiDB:MAPG_01172"/>
<reference evidence="3" key="5">
    <citation type="submission" date="2015-06" db="UniProtKB">
        <authorList>
            <consortium name="EnsemblFungi"/>
        </authorList>
    </citation>
    <scope>IDENTIFICATION</scope>
    <source>
        <strain evidence="3">ATCC 64411</strain>
    </source>
</reference>
<sequence>MINRLVTDWLGMDFRAARAHLGAVQPKKKRTTSGKRDHESEQTKEGEVLRHWPGSVMAAITSLTAFLPAADRSYWVTCPPVGVRRARVAGSVKITPVACSASCRWTGLDGEGAIRRTGVAYCGWGRKAVPGAWDPNSQLPAAPFQTSE</sequence>
<dbReference type="Proteomes" id="UP000011715">
    <property type="component" value="Unassembled WGS sequence"/>
</dbReference>
<dbReference type="EnsemblFungi" id="MAPG_01172T0">
    <property type="protein sequence ID" value="MAPG_01172T0"/>
    <property type="gene ID" value="MAPG_01172"/>
</dbReference>
<reference evidence="2" key="1">
    <citation type="submission" date="2010-05" db="EMBL/GenBank/DDBJ databases">
        <title>The Genome Sequence of Magnaporthe poae strain ATCC 64411.</title>
        <authorList>
            <consortium name="The Broad Institute Genome Sequencing Platform"/>
            <consortium name="Broad Institute Genome Sequencing Center for Infectious Disease"/>
            <person name="Ma L.-J."/>
            <person name="Dead R."/>
            <person name="Young S."/>
            <person name="Zeng Q."/>
            <person name="Koehrsen M."/>
            <person name="Alvarado L."/>
            <person name="Berlin A."/>
            <person name="Chapman S.B."/>
            <person name="Chen Z."/>
            <person name="Freedman E."/>
            <person name="Gellesch M."/>
            <person name="Goldberg J."/>
            <person name="Griggs A."/>
            <person name="Gujja S."/>
            <person name="Heilman E.R."/>
            <person name="Heiman D."/>
            <person name="Hepburn T."/>
            <person name="Howarth C."/>
            <person name="Jen D."/>
            <person name="Larson L."/>
            <person name="Mehta T."/>
            <person name="Neiman D."/>
            <person name="Pearson M."/>
            <person name="Roberts A."/>
            <person name="Saif S."/>
            <person name="Shea T."/>
            <person name="Shenoy N."/>
            <person name="Sisk P."/>
            <person name="Stolte C."/>
            <person name="Sykes S."/>
            <person name="Walk T."/>
            <person name="White J."/>
            <person name="Yandava C."/>
            <person name="Haas B."/>
            <person name="Nusbaum C."/>
            <person name="Birren B."/>
        </authorList>
    </citation>
    <scope>NUCLEOTIDE SEQUENCE</scope>
    <source>
        <strain evidence="2">ATCC 64411</strain>
    </source>
</reference>
<reference evidence="3" key="4">
    <citation type="journal article" date="2015" name="G3 (Bethesda)">
        <title>Genome sequences of three phytopathogenic species of the Magnaporthaceae family of fungi.</title>
        <authorList>
            <person name="Okagaki L.H."/>
            <person name="Nunes C.C."/>
            <person name="Sailsbery J."/>
            <person name="Clay B."/>
            <person name="Brown D."/>
            <person name="John T."/>
            <person name="Oh Y."/>
            <person name="Young N."/>
            <person name="Fitzgerald M."/>
            <person name="Haas B.J."/>
            <person name="Zeng Q."/>
            <person name="Young S."/>
            <person name="Adiconis X."/>
            <person name="Fan L."/>
            <person name="Levin J.Z."/>
            <person name="Mitchell T.K."/>
            <person name="Okubara P.A."/>
            <person name="Farman M.L."/>
            <person name="Kohn L.M."/>
            <person name="Birren B."/>
            <person name="Ma L.-J."/>
            <person name="Dean R.A."/>
        </authorList>
    </citation>
    <scope>NUCLEOTIDE SEQUENCE</scope>
    <source>
        <strain evidence="3">ATCC 64411 / 73-15</strain>
    </source>
</reference>
<proteinExistence type="predicted"/>
<name>A0A0C4DN00_MAGP6</name>
<accession>A0A0C4DN00</accession>
<evidence type="ECO:0000256" key="1">
    <source>
        <dbReference type="SAM" id="MobiDB-lite"/>
    </source>
</evidence>
<evidence type="ECO:0000313" key="4">
    <source>
        <dbReference type="Proteomes" id="UP000011715"/>
    </source>
</evidence>
<reference evidence="2" key="3">
    <citation type="submission" date="2011-03" db="EMBL/GenBank/DDBJ databases">
        <title>Annotation of Magnaporthe poae ATCC 64411.</title>
        <authorList>
            <person name="Ma L.-J."/>
            <person name="Dead R."/>
            <person name="Young S.K."/>
            <person name="Zeng Q."/>
            <person name="Gargeya S."/>
            <person name="Fitzgerald M."/>
            <person name="Haas B."/>
            <person name="Abouelleil A."/>
            <person name="Alvarado L."/>
            <person name="Arachchi H.M."/>
            <person name="Berlin A."/>
            <person name="Brown A."/>
            <person name="Chapman S.B."/>
            <person name="Chen Z."/>
            <person name="Dunbar C."/>
            <person name="Freedman E."/>
            <person name="Gearin G."/>
            <person name="Gellesch M."/>
            <person name="Goldberg J."/>
            <person name="Griggs A."/>
            <person name="Gujja S."/>
            <person name="Heiman D."/>
            <person name="Howarth C."/>
            <person name="Larson L."/>
            <person name="Lui A."/>
            <person name="MacDonald P.J.P."/>
            <person name="Mehta T."/>
            <person name="Montmayeur A."/>
            <person name="Murphy C."/>
            <person name="Neiman D."/>
            <person name="Pearson M."/>
            <person name="Priest M."/>
            <person name="Roberts A."/>
            <person name="Saif S."/>
            <person name="Shea T."/>
            <person name="Shenoy N."/>
            <person name="Sisk P."/>
            <person name="Stolte C."/>
            <person name="Sykes S."/>
            <person name="Yandava C."/>
            <person name="Wortman J."/>
            <person name="Nusbaum C."/>
            <person name="Birren B."/>
        </authorList>
    </citation>
    <scope>NUCLEOTIDE SEQUENCE</scope>
    <source>
        <strain evidence="2">ATCC 64411</strain>
    </source>
</reference>
<evidence type="ECO:0000313" key="2">
    <source>
        <dbReference type="EMBL" id="KLU82095.1"/>
    </source>
</evidence>
<feature type="region of interest" description="Disordered" evidence="1">
    <location>
        <begin position="23"/>
        <end position="46"/>
    </location>
</feature>
<evidence type="ECO:0000313" key="3">
    <source>
        <dbReference type="EnsemblFungi" id="MAPG_01172T0"/>
    </source>
</evidence>
<reference evidence="4" key="2">
    <citation type="submission" date="2010-05" db="EMBL/GenBank/DDBJ databases">
        <title>The genome sequence of Magnaporthe poae strain ATCC 64411.</title>
        <authorList>
            <person name="Ma L.-J."/>
            <person name="Dead R."/>
            <person name="Young S."/>
            <person name="Zeng Q."/>
            <person name="Koehrsen M."/>
            <person name="Alvarado L."/>
            <person name="Berlin A."/>
            <person name="Chapman S.B."/>
            <person name="Chen Z."/>
            <person name="Freedman E."/>
            <person name="Gellesch M."/>
            <person name="Goldberg J."/>
            <person name="Griggs A."/>
            <person name="Gujja S."/>
            <person name="Heilman E.R."/>
            <person name="Heiman D."/>
            <person name="Hepburn T."/>
            <person name="Howarth C."/>
            <person name="Jen D."/>
            <person name="Larson L."/>
            <person name="Mehta T."/>
            <person name="Neiman D."/>
            <person name="Pearson M."/>
            <person name="Roberts A."/>
            <person name="Saif S."/>
            <person name="Shea T."/>
            <person name="Shenoy N."/>
            <person name="Sisk P."/>
            <person name="Stolte C."/>
            <person name="Sykes S."/>
            <person name="Walk T."/>
            <person name="White J."/>
            <person name="Yandava C."/>
            <person name="Haas B."/>
            <person name="Nusbaum C."/>
            <person name="Birren B."/>
        </authorList>
    </citation>
    <scope>NUCLEOTIDE SEQUENCE [LARGE SCALE GENOMIC DNA]</scope>
    <source>
        <strain evidence="4">ATCC 64411 / 73-15</strain>
    </source>
</reference>
<feature type="compositionally biased region" description="Basic and acidic residues" evidence="1">
    <location>
        <begin position="34"/>
        <end position="46"/>
    </location>
</feature>
<dbReference type="EMBL" id="GL876966">
    <property type="protein sequence ID" value="KLU82095.1"/>
    <property type="molecule type" value="Genomic_DNA"/>
</dbReference>
<dbReference type="AlphaFoldDB" id="A0A0C4DN00"/>
<protein>
    <submittedName>
        <fullName evidence="2 3">Uncharacterized protein</fullName>
    </submittedName>
</protein>
<keyword evidence="4" id="KW-1185">Reference proteome</keyword>
<organism evidence="3 4">
    <name type="scientific">Magnaporthiopsis poae (strain ATCC 64411 / 73-15)</name>
    <name type="common">Kentucky bluegrass fungus</name>
    <name type="synonym">Magnaporthe poae</name>
    <dbReference type="NCBI Taxonomy" id="644358"/>
    <lineage>
        <taxon>Eukaryota</taxon>
        <taxon>Fungi</taxon>
        <taxon>Dikarya</taxon>
        <taxon>Ascomycota</taxon>
        <taxon>Pezizomycotina</taxon>
        <taxon>Sordariomycetes</taxon>
        <taxon>Sordariomycetidae</taxon>
        <taxon>Magnaporthales</taxon>
        <taxon>Magnaporthaceae</taxon>
        <taxon>Magnaporthiopsis</taxon>
    </lineage>
</organism>